<reference evidence="1 2" key="1">
    <citation type="submission" date="2013-07" db="EMBL/GenBank/DDBJ databases">
        <title>Isolation of a new Chlamydia species from the feral Sacred Ibis (Threskiornis aethiopicus): Chlamydia ibidis.</title>
        <authorList>
            <person name="Vorimore F."/>
            <person name="Hsia R.-C."/>
            <person name="Huot-Creasy H."/>
            <person name="Bastian S."/>
            <person name="Deruyter L."/>
            <person name="Passet A."/>
            <person name="Sachse K."/>
            <person name="Bavoil P."/>
            <person name="Myers G."/>
            <person name="Laroucau K."/>
        </authorList>
    </citation>
    <scope>NUCLEOTIDE SEQUENCE [LARGE SCALE GENOMIC DNA]</scope>
    <source>
        <strain evidence="1 2">10-1398/6</strain>
    </source>
</reference>
<comment type="caution">
    <text evidence="1">The sequence shown here is derived from an EMBL/GenBank/DDBJ whole genome shotgun (WGS) entry which is preliminary data.</text>
</comment>
<gene>
    <name evidence="1" type="ORF">H359_0268</name>
</gene>
<sequence length="52" mass="5855">MSSQISLLITDICKIDTSCPSLSSDFIEKRKTICDQQVLSRKKSNQVVKNSH</sequence>
<dbReference type="Proteomes" id="UP000016064">
    <property type="component" value="Unassembled WGS sequence"/>
</dbReference>
<proteinExistence type="predicted"/>
<keyword evidence="2" id="KW-1185">Reference proteome</keyword>
<protein>
    <submittedName>
        <fullName evidence="1">Uncharacterized protein</fullName>
    </submittedName>
</protein>
<evidence type="ECO:0000313" key="1">
    <source>
        <dbReference type="EMBL" id="EQM62889.1"/>
    </source>
</evidence>
<dbReference type="EMBL" id="APJW01000001">
    <property type="protein sequence ID" value="EQM62889.1"/>
    <property type="molecule type" value="Genomic_DNA"/>
</dbReference>
<organism evidence="1 2">
    <name type="scientific">Chlamydia ibidis 10-1398/6</name>
    <dbReference type="NCBI Taxonomy" id="1046581"/>
    <lineage>
        <taxon>Bacteria</taxon>
        <taxon>Pseudomonadati</taxon>
        <taxon>Chlamydiota</taxon>
        <taxon>Chlamydiia</taxon>
        <taxon>Chlamydiales</taxon>
        <taxon>Chlamydiaceae</taxon>
        <taxon>Chlamydia/Chlamydophila group</taxon>
        <taxon>Chlamydia</taxon>
    </lineage>
</organism>
<evidence type="ECO:0000313" key="2">
    <source>
        <dbReference type="Proteomes" id="UP000016064"/>
    </source>
</evidence>
<name>A0ABN0N053_9CHLA</name>
<accession>A0ABN0N053</accession>